<evidence type="ECO:0000313" key="1">
    <source>
        <dbReference type="EMBL" id="VFJ93945.1"/>
    </source>
</evidence>
<dbReference type="AlphaFoldDB" id="A0A450UN41"/>
<evidence type="ECO:0000313" key="2">
    <source>
        <dbReference type="EMBL" id="VFJ94707.1"/>
    </source>
</evidence>
<dbReference type="SUPFAM" id="SSF52540">
    <property type="entry name" value="P-loop containing nucleoside triphosphate hydrolases"/>
    <property type="match status" value="1"/>
</dbReference>
<dbReference type="EMBL" id="CAADFI010000066">
    <property type="protein sequence ID" value="VFJ94707.1"/>
    <property type="molecule type" value="Genomic_DNA"/>
</dbReference>
<reference evidence="1" key="1">
    <citation type="submission" date="2019-02" db="EMBL/GenBank/DDBJ databases">
        <authorList>
            <person name="Gruber-Vodicka R. H."/>
            <person name="Seah K. B. B."/>
        </authorList>
    </citation>
    <scope>NUCLEOTIDE SEQUENCE</scope>
    <source>
        <strain evidence="3">BECK_SA2B12</strain>
        <strain evidence="1">BECK_SA2B15</strain>
        <strain evidence="2">BECK_SA2B20</strain>
    </source>
</reference>
<gene>
    <name evidence="1" type="ORF">BECKH772A_GA0070896_100644</name>
    <name evidence="2" type="ORF">BECKH772B_GA0070898_100664</name>
    <name evidence="3" type="ORF">BECKH772C_GA0070978_100633</name>
</gene>
<proteinExistence type="predicted"/>
<sequence length="263" mass="31058">MIDLFEHYNRIKGKPNIFIYSVLGRTSSTALQRILNSSNEICIFGESHGVLTKSLDLLARMEEVWDLYGEEFPMFRNSFISNKHNVIYPNPLNLEGNIVLLKMMIANLFNPGFKVERIGFKDIELDDLQTIEGINRFFPNSQVVFLFRNPTKQFESVRVQDYWPYCHDIDLFMDEYTKLSERYMDYDDRNPNSLFIENSVLYDLNRLRKLLEYLNVGKIDESLIDDRVFASEGKTSLEPELIEKITGSDAWKTYKRMQKRIHF</sequence>
<protein>
    <recommendedName>
        <fullName evidence="4">Sulfotransferase family protein</fullName>
    </recommendedName>
</protein>
<dbReference type="EMBL" id="CAADFG010000064">
    <property type="protein sequence ID" value="VFJ93945.1"/>
    <property type="molecule type" value="Genomic_DNA"/>
</dbReference>
<dbReference type="EMBL" id="CAADFJ010000063">
    <property type="protein sequence ID" value="VFK01332.1"/>
    <property type="molecule type" value="Genomic_DNA"/>
</dbReference>
<organism evidence="1">
    <name type="scientific">Candidatus Kentrum eta</name>
    <dbReference type="NCBI Taxonomy" id="2126337"/>
    <lineage>
        <taxon>Bacteria</taxon>
        <taxon>Pseudomonadati</taxon>
        <taxon>Pseudomonadota</taxon>
        <taxon>Gammaproteobacteria</taxon>
        <taxon>Candidatus Kentrum</taxon>
    </lineage>
</organism>
<dbReference type="Gene3D" id="3.40.50.300">
    <property type="entry name" value="P-loop containing nucleotide triphosphate hydrolases"/>
    <property type="match status" value="1"/>
</dbReference>
<name>A0A450UN41_9GAMM</name>
<evidence type="ECO:0008006" key="4">
    <source>
        <dbReference type="Google" id="ProtNLM"/>
    </source>
</evidence>
<evidence type="ECO:0000313" key="3">
    <source>
        <dbReference type="EMBL" id="VFK01332.1"/>
    </source>
</evidence>
<dbReference type="InterPro" id="IPR027417">
    <property type="entry name" value="P-loop_NTPase"/>
</dbReference>
<accession>A0A450UN41</accession>
<dbReference type="Pfam" id="PF13469">
    <property type="entry name" value="Sulfotransfer_3"/>
    <property type="match status" value="1"/>
</dbReference>